<sequence>MTENFSRKVSRLIYDMVQDYLNEAAKTQVETAAVLCFQSFGEFLRWNSHFHGIFLEGGFDQSGNFVYIPFSNLSQMTECFRRRVIKLFIEKKLINQHMADNLLRWRHSGFSIDSSIRLFGGKAGRNGRISPST</sequence>
<reference evidence="1" key="1">
    <citation type="journal article" date="2015" name="Nature">
        <title>Complex archaea that bridge the gap between prokaryotes and eukaryotes.</title>
        <authorList>
            <person name="Spang A."/>
            <person name="Saw J.H."/>
            <person name="Jorgensen S.L."/>
            <person name="Zaremba-Niedzwiedzka K."/>
            <person name="Martijn J."/>
            <person name="Lind A.E."/>
            <person name="van Eijk R."/>
            <person name="Schleper C."/>
            <person name="Guy L."/>
            <person name="Ettema T.J."/>
        </authorList>
    </citation>
    <scope>NUCLEOTIDE SEQUENCE</scope>
</reference>
<dbReference type="AlphaFoldDB" id="A0A0F8ZU07"/>
<dbReference type="EMBL" id="LAZR01049530">
    <property type="protein sequence ID" value="KKK89430.1"/>
    <property type="molecule type" value="Genomic_DNA"/>
</dbReference>
<evidence type="ECO:0000313" key="1">
    <source>
        <dbReference type="EMBL" id="KKK89430.1"/>
    </source>
</evidence>
<comment type="caution">
    <text evidence="1">The sequence shown here is derived from an EMBL/GenBank/DDBJ whole genome shotgun (WGS) entry which is preliminary data.</text>
</comment>
<proteinExistence type="predicted"/>
<protein>
    <submittedName>
        <fullName evidence="1">Uncharacterized protein</fullName>
    </submittedName>
</protein>
<name>A0A0F8ZU07_9ZZZZ</name>
<gene>
    <name evidence="1" type="ORF">LCGC14_2733150</name>
</gene>
<organism evidence="1">
    <name type="scientific">marine sediment metagenome</name>
    <dbReference type="NCBI Taxonomy" id="412755"/>
    <lineage>
        <taxon>unclassified sequences</taxon>
        <taxon>metagenomes</taxon>
        <taxon>ecological metagenomes</taxon>
    </lineage>
</organism>
<accession>A0A0F8ZU07</accession>